<sequence>MYGALNHQKINIFQDIPVNPVMMSLQFNIFTLNCWGLFAVSKNRKVRMQAIAEYLAINQYDVVCLQEVWIDRDFFLIKDRVSGVLPYSHYFYSGVSGSGVCIFSKHPIEEAFFHQWSLNGYIHKLHHGDWFGGKGVGLCRLVVNSFVINIYSTHLHAEYDRNSDEYEAHRILQAYDTAQFILLTSQNADLVVLAGDLNTEPGDLAYRVILTIPGLLDAFEADKVQSDHIATYQNQRNSYTPANVINDQLPGQRIDYIMFHPGSKLRVDLKKYRLPLPERVPGQSYSYSDHEGLAVTLEISEKSAEPVCRDPKEGKTVLKDMVTVLDRALDSLGTHQVIYLSFAFILCVGLVLSLAFEPPAGFFILINIIRAVIVVLLTYCFVMATIWNRIERHAVLAGKLAIETSLRKKCFS</sequence>
<keyword evidence="7" id="KW-0479">Metal-binding</keyword>
<protein>
    <recommendedName>
        <fullName evidence="5">sphingomyelin phosphodiesterase</fullName>
        <ecNumber evidence="5">3.1.4.12</ecNumber>
    </recommendedName>
</protein>
<proteinExistence type="inferred from homology"/>
<gene>
    <name evidence="16" type="ORF">PHAECO_LOCUS9796</name>
</gene>
<keyword evidence="13 14" id="KW-0472">Membrane</keyword>
<dbReference type="Gene3D" id="3.60.10.10">
    <property type="entry name" value="Endonuclease/exonuclease/phosphatase"/>
    <property type="match status" value="1"/>
</dbReference>
<evidence type="ECO:0000256" key="11">
    <source>
        <dbReference type="ARBA" id="ARBA00022989"/>
    </source>
</evidence>
<dbReference type="Pfam" id="PF03372">
    <property type="entry name" value="Exo_endo_phos"/>
    <property type="match status" value="1"/>
</dbReference>
<name>A0A9P0DNC0_PHACE</name>
<comment type="pathway">
    <text evidence="2">Lipid metabolism; sphingolipid metabolism.</text>
</comment>
<evidence type="ECO:0000313" key="17">
    <source>
        <dbReference type="Proteomes" id="UP001153737"/>
    </source>
</evidence>
<organism evidence="16 17">
    <name type="scientific">Phaedon cochleariae</name>
    <name type="common">Mustard beetle</name>
    <dbReference type="NCBI Taxonomy" id="80249"/>
    <lineage>
        <taxon>Eukaryota</taxon>
        <taxon>Metazoa</taxon>
        <taxon>Ecdysozoa</taxon>
        <taxon>Arthropoda</taxon>
        <taxon>Hexapoda</taxon>
        <taxon>Insecta</taxon>
        <taxon>Pterygota</taxon>
        <taxon>Neoptera</taxon>
        <taxon>Endopterygota</taxon>
        <taxon>Coleoptera</taxon>
        <taxon>Polyphaga</taxon>
        <taxon>Cucujiformia</taxon>
        <taxon>Chrysomeloidea</taxon>
        <taxon>Chrysomelidae</taxon>
        <taxon>Chrysomelinae</taxon>
        <taxon>Chrysomelini</taxon>
        <taxon>Phaedon</taxon>
    </lineage>
</organism>
<evidence type="ECO:0000256" key="2">
    <source>
        <dbReference type="ARBA" id="ARBA00004760"/>
    </source>
</evidence>
<evidence type="ECO:0000256" key="7">
    <source>
        <dbReference type="ARBA" id="ARBA00022723"/>
    </source>
</evidence>
<dbReference type="GO" id="GO:0006665">
    <property type="term" value="P:sphingolipid metabolic process"/>
    <property type="evidence" value="ECO:0007669"/>
    <property type="project" value="UniProtKB-KW"/>
</dbReference>
<dbReference type="Proteomes" id="UP001153737">
    <property type="component" value="Chromosome 6"/>
</dbReference>
<dbReference type="InterPro" id="IPR036691">
    <property type="entry name" value="Endo/exonu/phosph_ase_sf"/>
</dbReference>
<dbReference type="EMBL" id="OU896712">
    <property type="protein sequence ID" value="CAH1174062.1"/>
    <property type="molecule type" value="Genomic_DNA"/>
</dbReference>
<dbReference type="PANTHER" id="PTHR16320">
    <property type="entry name" value="SPHINGOMYELINASE FAMILY MEMBER"/>
    <property type="match status" value="1"/>
</dbReference>
<evidence type="ECO:0000256" key="3">
    <source>
        <dbReference type="ARBA" id="ARBA00004991"/>
    </source>
</evidence>
<dbReference type="PANTHER" id="PTHR16320:SF24">
    <property type="entry name" value="PHOSPHODIESTERASE, PUTATIVE-RELATED"/>
    <property type="match status" value="1"/>
</dbReference>
<feature type="transmembrane region" description="Helical" evidence="14">
    <location>
        <begin position="362"/>
        <end position="382"/>
    </location>
</feature>
<dbReference type="GO" id="GO:0046872">
    <property type="term" value="F:metal ion binding"/>
    <property type="evidence" value="ECO:0007669"/>
    <property type="project" value="UniProtKB-KW"/>
</dbReference>
<reference evidence="16" key="2">
    <citation type="submission" date="2022-10" db="EMBL/GenBank/DDBJ databases">
        <authorList>
            <consortium name="ENA_rothamsted_submissions"/>
            <consortium name="culmorum"/>
            <person name="King R."/>
        </authorList>
    </citation>
    <scope>NUCLEOTIDE SEQUENCE</scope>
</reference>
<evidence type="ECO:0000256" key="12">
    <source>
        <dbReference type="ARBA" id="ARBA00023098"/>
    </source>
</evidence>
<dbReference type="GO" id="GO:0004767">
    <property type="term" value="F:sphingomyelin phosphodiesterase activity"/>
    <property type="evidence" value="ECO:0007669"/>
    <property type="project" value="UniProtKB-EC"/>
</dbReference>
<keyword evidence="9" id="KW-0460">Magnesium</keyword>
<dbReference type="InterPro" id="IPR005135">
    <property type="entry name" value="Endo/exonuclease/phosphatase"/>
</dbReference>
<comment type="similarity">
    <text evidence="4">Belongs to the neutral sphingomyelinase family.</text>
</comment>
<feature type="transmembrane region" description="Helical" evidence="14">
    <location>
        <begin position="20"/>
        <end position="40"/>
    </location>
</feature>
<evidence type="ECO:0000256" key="13">
    <source>
        <dbReference type="ARBA" id="ARBA00023136"/>
    </source>
</evidence>
<keyword evidence="6 14" id="KW-0812">Transmembrane</keyword>
<dbReference type="InterPro" id="IPR038772">
    <property type="entry name" value="Sph/SMPD2-like"/>
</dbReference>
<evidence type="ECO:0000259" key="15">
    <source>
        <dbReference type="Pfam" id="PF03372"/>
    </source>
</evidence>
<keyword evidence="17" id="KW-1185">Reference proteome</keyword>
<dbReference type="AlphaFoldDB" id="A0A9P0DNC0"/>
<evidence type="ECO:0000256" key="6">
    <source>
        <dbReference type="ARBA" id="ARBA00022692"/>
    </source>
</evidence>
<evidence type="ECO:0000256" key="14">
    <source>
        <dbReference type="SAM" id="Phobius"/>
    </source>
</evidence>
<evidence type="ECO:0000256" key="4">
    <source>
        <dbReference type="ARBA" id="ARBA00006335"/>
    </source>
</evidence>
<dbReference type="EC" id="3.1.4.12" evidence="5"/>
<keyword evidence="11 14" id="KW-1133">Transmembrane helix</keyword>
<feature type="domain" description="Endonuclease/exonuclease/phosphatase" evidence="15">
    <location>
        <begin position="31"/>
        <end position="290"/>
    </location>
</feature>
<comment type="subcellular location">
    <subcellularLocation>
        <location evidence="1">Membrane</location>
        <topology evidence="1">Multi-pass membrane protein</topology>
    </subcellularLocation>
</comment>
<dbReference type="GO" id="GO:0016020">
    <property type="term" value="C:membrane"/>
    <property type="evidence" value="ECO:0007669"/>
    <property type="project" value="UniProtKB-SubCell"/>
</dbReference>
<keyword evidence="8" id="KW-0378">Hydrolase</keyword>
<feature type="transmembrane region" description="Helical" evidence="14">
    <location>
        <begin position="337"/>
        <end position="356"/>
    </location>
</feature>
<evidence type="ECO:0000256" key="1">
    <source>
        <dbReference type="ARBA" id="ARBA00004141"/>
    </source>
</evidence>
<keyword evidence="10" id="KW-0746">Sphingolipid metabolism</keyword>
<comment type="pathway">
    <text evidence="3">Sphingolipid metabolism.</text>
</comment>
<reference evidence="16" key="1">
    <citation type="submission" date="2022-01" db="EMBL/GenBank/DDBJ databases">
        <authorList>
            <person name="King R."/>
        </authorList>
    </citation>
    <scope>NUCLEOTIDE SEQUENCE</scope>
</reference>
<evidence type="ECO:0000313" key="16">
    <source>
        <dbReference type="EMBL" id="CAH1174062.1"/>
    </source>
</evidence>
<dbReference type="SUPFAM" id="SSF56219">
    <property type="entry name" value="DNase I-like"/>
    <property type="match status" value="1"/>
</dbReference>
<evidence type="ECO:0000256" key="8">
    <source>
        <dbReference type="ARBA" id="ARBA00022801"/>
    </source>
</evidence>
<accession>A0A9P0DNC0</accession>
<dbReference type="OrthoDB" id="387657at2759"/>
<evidence type="ECO:0000256" key="10">
    <source>
        <dbReference type="ARBA" id="ARBA00022919"/>
    </source>
</evidence>
<evidence type="ECO:0000256" key="5">
    <source>
        <dbReference type="ARBA" id="ARBA00012369"/>
    </source>
</evidence>
<keyword evidence="12" id="KW-0443">Lipid metabolism</keyword>
<evidence type="ECO:0000256" key="9">
    <source>
        <dbReference type="ARBA" id="ARBA00022842"/>
    </source>
</evidence>